<comment type="function">
    <text evidence="6">This protein binds specifically to 23S rRNA; its binding is stimulated by other ribosomal proteins, e.g. L4, L17, and L20. It is important during the early stages of 50S assembly. It makes multiple contacts with different domains of the 23S rRNA in the assembled 50S subunit and ribosome.</text>
</comment>
<organism evidence="12 13">
    <name type="scientific">Truepera radiovictrix (strain DSM 17093 / CIP 108686 / LMG 22925 / RQ-24)</name>
    <dbReference type="NCBI Taxonomy" id="649638"/>
    <lineage>
        <taxon>Bacteria</taxon>
        <taxon>Thermotogati</taxon>
        <taxon>Deinococcota</taxon>
        <taxon>Deinococci</taxon>
        <taxon>Trueperales</taxon>
        <taxon>Trueperaceae</taxon>
        <taxon>Truepera</taxon>
    </lineage>
</organism>
<dbReference type="PANTHER" id="PTHR13501">
    <property type="entry name" value="CHLOROPLAST 50S RIBOSOMAL PROTEIN L22-RELATED"/>
    <property type="match status" value="1"/>
</dbReference>
<evidence type="ECO:0000256" key="4">
    <source>
        <dbReference type="ARBA" id="ARBA00022980"/>
    </source>
</evidence>
<evidence type="ECO:0000313" key="12">
    <source>
        <dbReference type="EMBL" id="ADI14170.1"/>
    </source>
</evidence>
<dbReference type="InterPro" id="IPR036394">
    <property type="entry name" value="Ribosomal_uL22_sf"/>
</dbReference>
<protein>
    <recommendedName>
        <fullName evidence="7 8">Large ribosomal subunit protein uL22</fullName>
    </recommendedName>
</protein>
<dbReference type="OrthoDB" id="9805969at2"/>
<comment type="subunit">
    <text evidence="8 10">Part of the 50S ribosomal subunit.</text>
</comment>
<evidence type="ECO:0000256" key="9">
    <source>
        <dbReference type="RuleBase" id="RU004005"/>
    </source>
</evidence>
<dbReference type="GO" id="GO:0003735">
    <property type="term" value="F:structural constituent of ribosome"/>
    <property type="evidence" value="ECO:0007669"/>
    <property type="project" value="InterPro"/>
</dbReference>
<reference evidence="13" key="1">
    <citation type="submission" date="2010-05" db="EMBL/GenBank/DDBJ databases">
        <title>The complete genome of Truepera radiovictris DSM 17093.</title>
        <authorList>
            <consortium name="US DOE Joint Genome Institute (JGI-PGF)"/>
            <person name="Lucas S."/>
            <person name="Copeland A."/>
            <person name="Lapidus A."/>
            <person name="Glavina del Rio T."/>
            <person name="Dalin E."/>
            <person name="Tice H."/>
            <person name="Bruce D."/>
            <person name="Goodwin L."/>
            <person name="Pitluck S."/>
            <person name="Kyrpides N."/>
            <person name="Mavromatis K."/>
            <person name="Ovchinnikova G."/>
            <person name="Munk A.C."/>
            <person name="Detter J.C."/>
            <person name="Han C."/>
            <person name="Tapia R."/>
            <person name="Land M."/>
            <person name="Hauser L."/>
            <person name="Markowitz V."/>
            <person name="Cheng J.-F."/>
            <person name="Hugenholtz P."/>
            <person name="Woyke T."/>
            <person name="Wu D."/>
            <person name="Tindall B."/>
            <person name="Pomrenke H.G."/>
            <person name="Brambilla E."/>
            <person name="Klenk H.-P."/>
            <person name="Eisen J.A."/>
        </authorList>
    </citation>
    <scope>NUCLEOTIDE SEQUENCE [LARGE SCALE GENOMIC DNA]</scope>
    <source>
        <strain evidence="13">DSM 17093 / CIP 108686 / LMG 22925 / RQ-24</strain>
    </source>
</reference>
<keyword evidence="5 8" id="KW-0687">Ribonucleoprotein</keyword>
<evidence type="ECO:0000256" key="7">
    <source>
        <dbReference type="ARBA" id="ARBA00035207"/>
    </source>
</evidence>
<comment type="function">
    <text evidence="8">The globular domain of the protein is located near the polypeptide exit tunnel on the outside of the subunit, while an extended beta-hairpin is found that lines the wall of the exit tunnel in the center of the 70S ribosome.</text>
</comment>
<dbReference type="EMBL" id="CP002049">
    <property type="protein sequence ID" value="ADI14170.1"/>
    <property type="molecule type" value="Genomic_DNA"/>
</dbReference>
<evidence type="ECO:0000256" key="2">
    <source>
        <dbReference type="ARBA" id="ARBA00022730"/>
    </source>
</evidence>
<dbReference type="Gene3D" id="3.90.470.10">
    <property type="entry name" value="Ribosomal protein L22/L17"/>
    <property type="match status" value="1"/>
</dbReference>
<dbReference type="PROSITE" id="PS00464">
    <property type="entry name" value="RIBOSOMAL_L22"/>
    <property type="match status" value="1"/>
</dbReference>
<dbReference type="NCBIfam" id="TIGR01044">
    <property type="entry name" value="rplV_bact"/>
    <property type="match status" value="1"/>
</dbReference>
<keyword evidence="2 8" id="KW-0699">rRNA-binding</keyword>
<keyword evidence="3 8" id="KW-0694">RNA-binding</keyword>
<gene>
    <name evidence="8" type="primary">rplV</name>
    <name evidence="12" type="ordered locus">Trad_1043</name>
</gene>
<dbReference type="PANTHER" id="PTHR13501:SF8">
    <property type="entry name" value="LARGE RIBOSOMAL SUBUNIT PROTEIN UL22M"/>
    <property type="match status" value="1"/>
</dbReference>
<proteinExistence type="inferred from homology"/>
<evidence type="ECO:0000313" key="13">
    <source>
        <dbReference type="Proteomes" id="UP000000379"/>
    </source>
</evidence>
<evidence type="ECO:0000256" key="11">
    <source>
        <dbReference type="RuleBase" id="RU004008"/>
    </source>
</evidence>
<dbReference type="InterPro" id="IPR005727">
    <property type="entry name" value="Ribosomal_uL22_bac/chlpt-type"/>
</dbReference>
<name>D7CVE2_TRURR</name>
<evidence type="ECO:0000256" key="6">
    <source>
        <dbReference type="ARBA" id="ARBA00025084"/>
    </source>
</evidence>
<evidence type="ECO:0000256" key="3">
    <source>
        <dbReference type="ARBA" id="ARBA00022884"/>
    </source>
</evidence>
<dbReference type="Pfam" id="PF00237">
    <property type="entry name" value="Ribosomal_L22"/>
    <property type="match status" value="1"/>
</dbReference>
<dbReference type="STRING" id="649638.Trad_1043"/>
<dbReference type="InterPro" id="IPR018260">
    <property type="entry name" value="Ribosomal_uL22_CS"/>
</dbReference>
<evidence type="ECO:0000256" key="8">
    <source>
        <dbReference type="HAMAP-Rule" id="MF_01331"/>
    </source>
</evidence>
<dbReference type="eggNOG" id="COG0091">
    <property type="taxonomic scope" value="Bacteria"/>
</dbReference>
<dbReference type="GO" id="GO:0022625">
    <property type="term" value="C:cytosolic large ribosomal subunit"/>
    <property type="evidence" value="ECO:0007669"/>
    <property type="project" value="TreeGrafter"/>
</dbReference>
<dbReference type="InterPro" id="IPR047867">
    <property type="entry name" value="Ribosomal_uL22_bac/org-type"/>
</dbReference>
<dbReference type="InterPro" id="IPR001063">
    <property type="entry name" value="Ribosomal_uL22"/>
</dbReference>
<keyword evidence="4 8" id="KW-0689">Ribosomal protein</keyword>
<evidence type="ECO:0000256" key="5">
    <source>
        <dbReference type="ARBA" id="ARBA00023274"/>
    </source>
</evidence>
<comment type="function">
    <text evidence="8 11">This protein binds specifically to 23S rRNA; its binding is stimulated by other ribosomal proteins, e.g., L4, L17, and L20. It is important during the early stages of 50S assembly. It makes multiple contacts with different domains of the 23S rRNA in the assembled 50S subunit and ribosome.</text>
</comment>
<sequence>MEARAHLTMLRVTPQKTRLVADLIRGKRVSEAESILRFTPRRPAQPLLKLLQSAKANAVNNHDMFEDNLVVAKIMVNEGPVMKRYLPRARGRADLLRKRTSHVTIVLEEKDG</sequence>
<dbReference type="CDD" id="cd00336">
    <property type="entry name" value="Ribosomal_L22"/>
    <property type="match status" value="1"/>
</dbReference>
<dbReference type="GO" id="GO:0019843">
    <property type="term" value="F:rRNA binding"/>
    <property type="evidence" value="ECO:0007669"/>
    <property type="project" value="UniProtKB-UniRule"/>
</dbReference>
<dbReference type="RefSeq" id="WP_013177541.1">
    <property type="nucleotide sequence ID" value="NC_014221.1"/>
</dbReference>
<keyword evidence="13" id="KW-1185">Reference proteome</keyword>
<dbReference type="AlphaFoldDB" id="D7CVE2"/>
<comment type="similarity">
    <text evidence="1 8 9">Belongs to the universal ribosomal protein uL22 family.</text>
</comment>
<dbReference type="HOGENOM" id="CLU_083987_3_3_0"/>
<dbReference type="GO" id="GO:0006412">
    <property type="term" value="P:translation"/>
    <property type="evidence" value="ECO:0007669"/>
    <property type="project" value="UniProtKB-UniRule"/>
</dbReference>
<evidence type="ECO:0000256" key="1">
    <source>
        <dbReference type="ARBA" id="ARBA00009451"/>
    </source>
</evidence>
<dbReference type="SUPFAM" id="SSF54843">
    <property type="entry name" value="Ribosomal protein L22"/>
    <property type="match status" value="1"/>
</dbReference>
<dbReference type="HAMAP" id="MF_01331_B">
    <property type="entry name" value="Ribosomal_uL22_B"/>
    <property type="match status" value="1"/>
</dbReference>
<dbReference type="KEGG" id="tra:Trad_1043"/>
<dbReference type="FunFam" id="3.90.470.10:FF:000011">
    <property type="entry name" value="50S ribosomal protein L22"/>
    <property type="match status" value="1"/>
</dbReference>
<evidence type="ECO:0000256" key="10">
    <source>
        <dbReference type="RuleBase" id="RU004006"/>
    </source>
</evidence>
<reference evidence="12 13" key="2">
    <citation type="journal article" date="2011" name="Stand. Genomic Sci.">
        <title>Complete genome sequence of Truepera radiovictrix type strain (RQ-24).</title>
        <authorList>
            <person name="Ivanova N."/>
            <person name="Rohde C."/>
            <person name="Munk C."/>
            <person name="Nolan M."/>
            <person name="Lucas S."/>
            <person name="Del Rio T.G."/>
            <person name="Tice H."/>
            <person name="Deshpande S."/>
            <person name="Cheng J.F."/>
            <person name="Tapia R."/>
            <person name="Han C."/>
            <person name="Goodwin L."/>
            <person name="Pitluck S."/>
            <person name="Liolios K."/>
            <person name="Mavromatis K."/>
            <person name="Mikhailova N."/>
            <person name="Pati A."/>
            <person name="Chen A."/>
            <person name="Palaniappan K."/>
            <person name="Land M."/>
            <person name="Hauser L."/>
            <person name="Chang Y.J."/>
            <person name="Jeffries C.D."/>
            <person name="Brambilla E."/>
            <person name="Rohde M."/>
            <person name="Goker M."/>
            <person name="Tindall B.J."/>
            <person name="Woyke T."/>
            <person name="Bristow J."/>
            <person name="Eisen J.A."/>
            <person name="Markowitz V."/>
            <person name="Hugenholtz P."/>
            <person name="Kyrpides N.C."/>
            <person name="Klenk H.P."/>
            <person name="Lapidus A."/>
        </authorList>
    </citation>
    <scope>NUCLEOTIDE SEQUENCE [LARGE SCALE GENOMIC DNA]</scope>
    <source>
        <strain evidence="13">DSM 17093 / CIP 108686 / LMG 22925 / RQ-24</strain>
    </source>
</reference>
<dbReference type="Proteomes" id="UP000000379">
    <property type="component" value="Chromosome"/>
</dbReference>
<accession>D7CVE2</accession>